<dbReference type="Gramene" id="PRQ43083">
    <property type="protein sequence ID" value="PRQ43083"/>
    <property type="gene ID" value="RchiOBHm_Chr3g0464561"/>
</dbReference>
<evidence type="ECO:0000313" key="2">
    <source>
        <dbReference type="EMBL" id="PRQ43276.1"/>
    </source>
</evidence>
<evidence type="ECO:0000313" key="4">
    <source>
        <dbReference type="EMBL" id="PRQ60516.1"/>
    </source>
</evidence>
<name>A0A2P6SPB8_ROSCH</name>
<dbReference type="Proteomes" id="UP000238479">
    <property type="component" value="Chromosome 2"/>
</dbReference>
<evidence type="ECO:0000313" key="1">
    <source>
        <dbReference type="EMBL" id="PRQ43083.1"/>
    </source>
</evidence>
<evidence type="ECO:0000313" key="5">
    <source>
        <dbReference type="Proteomes" id="UP000238479"/>
    </source>
</evidence>
<dbReference type="Proteomes" id="UP000238479">
    <property type="component" value="Chromosome 1"/>
</dbReference>
<organism evidence="4 5">
    <name type="scientific">Rosa chinensis</name>
    <name type="common">China rose</name>
    <dbReference type="NCBI Taxonomy" id="74649"/>
    <lineage>
        <taxon>Eukaryota</taxon>
        <taxon>Viridiplantae</taxon>
        <taxon>Streptophyta</taxon>
        <taxon>Embryophyta</taxon>
        <taxon>Tracheophyta</taxon>
        <taxon>Spermatophyta</taxon>
        <taxon>Magnoliopsida</taxon>
        <taxon>eudicotyledons</taxon>
        <taxon>Gunneridae</taxon>
        <taxon>Pentapetalae</taxon>
        <taxon>rosids</taxon>
        <taxon>fabids</taxon>
        <taxon>Rosales</taxon>
        <taxon>Rosaceae</taxon>
        <taxon>Rosoideae</taxon>
        <taxon>Rosoideae incertae sedis</taxon>
        <taxon>Rosa</taxon>
    </lineage>
</organism>
<protein>
    <submittedName>
        <fullName evidence="4">Uncharacterized protein</fullName>
    </submittedName>
</protein>
<dbReference type="EMBL" id="PDCK01000041">
    <property type="protein sequence ID" value="PRQ43083.1"/>
    <property type="molecule type" value="Genomic_DNA"/>
</dbReference>
<dbReference type="EMBL" id="PDCK01000041">
    <property type="protein sequence ID" value="PRQ43276.1"/>
    <property type="molecule type" value="Genomic_DNA"/>
</dbReference>
<dbReference type="Gramene" id="PRQ50538">
    <property type="protein sequence ID" value="PRQ50538"/>
    <property type="gene ID" value="RchiOBHm_Chr2g0134341"/>
</dbReference>
<reference evidence="4 5" key="1">
    <citation type="journal article" date="2018" name="Nat. Genet.">
        <title>The Rosa genome provides new insights in the design of modern roses.</title>
        <authorList>
            <person name="Bendahmane M."/>
        </authorList>
    </citation>
    <scope>NUCLEOTIDE SEQUENCE [LARGE SCALE GENOMIC DNA]</scope>
    <source>
        <strain evidence="5">cv. Old Blush</strain>
    </source>
</reference>
<dbReference type="EMBL" id="PDCK01000039">
    <property type="protein sequence ID" value="PRQ60516.1"/>
    <property type="molecule type" value="Genomic_DNA"/>
</dbReference>
<gene>
    <name evidence="4" type="ORF">RchiOBHm_Chr1g0382141</name>
    <name evidence="3" type="ORF">RchiOBHm_Chr2g0134341</name>
    <name evidence="1" type="ORF">RchiOBHm_Chr3g0464561</name>
    <name evidence="2" type="ORF">RchiOBHm_Chr3g0466731</name>
</gene>
<dbReference type="Proteomes" id="UP000238479">
    <property type="component" value="Chromosome 3"/>
</dbReference>
<dbReference type="Gramene" id="PRQ43276">
    <property type="protein sequence ID" value="PRQ43276"/>
    <property type="gene ID" value="RchiOBHm_Chr3g0466731"/>
</dbReference>
<dbReference type="AlphaFoldDB" id="A0A2P6SPB8"/>
<dbReference type="EMBL" id="PDCK01000040">
    <property type="protein sequence ID" value="PRQ50538.1"/>
    <property type="molecule type" value="Genomic_DNA"/>
</dbReference>
<keyword evidence="5" id="KW-1185">Reference proteome</keyword>
<dbReference type="Gramene" id="PRQ60516">
    <property type="protein sequence ID" value="PRQ60516"/>
    <property type="gene ID" value="RchiOBHm_Chr1g0382141"/>
</dbReference>
<sequence length="61" mass="6846">MPWLCPWYAAAYPYFGNSTSVPSTWICDLIPVNLVVPCYGNSTSVPSMWICDLLPVNLKIH</sequence>
<comment type="caution">
    <text evidence="4">The sequence shown here is derived from an EMBL/GenBank/DDBJ whole genome shotgun (WGS) entry which is preliminary data.</text>
</comment>
<evidence type="ECO:0000313" key="3">
    <source>
        <dbReference type="EMBL" id="PRQ50538.1"/>
    </source>
</evidence>
<proteinExistence type="predicted"/>
<accession>A0A2P6SPB8</accession>